<dbReference type="InterPro" id="IPR036396">
    <property type="entry name" value="Cyt_P450_sf"/>
</dbReference>
<keyword evidence="6" id="KW-1133">Transmembrane helix</keyword>
<dbReference type="GO" id="GO:0020037">
    <property type="term" value="F:heme binding"/>
    <property type="evidence" value="ECO:0007669"/>
    <property type="project" value="InterPro"/>
</dbReference>
<dbReference type="GO" id="GO:0016705">
    <property type="term" value="F:oxidoreductase activity, acting on paired donors, with incorporation or reduction of molecular oxygen"/>
    <property type="evidence" value="ECO:0007669"/>
    <property type="project" value="InterPro"/>
</dbReference>
<keyword evidence="6" id="KW-0472">Membrane</keyword>
<dbReference type="Pfam" id="PF00067">
    <property type="entry name" value="p450"/>
    <property type="match status" value="1"/>
</dbReference>
<dbReference type="InterPro" id="IPR001128">
    <property type="entry name" value="Cyt_P450"/>
</dbReference>
<dbReference type="Proteomes" id="UP000799778">
    <property type="component" value="Unassembled WGS sequence"/>
</dbReference>
<evidence type="ECO:0000256" key="4">
    <source>
        <dbReference type="PIRSR" id="PIRSR602401-1"/>
    </source>
</evidence>
<dbReference type="InterPro" id="IPR050121">
    <property type="entry name" value="Cytochrome_P450_monoxygenase"/>
</dbReference>
<protein>
    <submittedName>
        <fullName evidence="7">Cytochrome P450</fullName>
    </submittedName>
</protein>
<reference evidence="7" key="1">
    <citation type="journal article" date="2020" name="Stud. Mycol.">
        <title>101 Dothideomycetes genomes: a test case for predicting lifestyles and emergence of pathogens.</title>
        <authorList>
            <person name="Haridas S."/>
            <person name="Albert R."/>
            <person name="Binder M."/>
            <person name="Bloem J."/>
            <person name="Labutti K."/>
            <person name="Salamov A."/>
            <person name="Andreopoulos B."/>
            <person name="Baker S."/>
            <person name="Barry K."/>
            <person name="Bills G."/>
            <person name="Bluhm B."/>
            <person name="Cannon C."/>
            <person name="Castanera R."/>
            <person name="Culley D."/>
            <person name="Daum C."/>
            <person name="Ezra D."/>
            <person name="Gonzalez J."/>
            <person name="Henrissat B."/>
            <person name="Kuo A."/>
            <person name="Liang C."/>
            <person name="Lipzen A."/>
            <person name="Lutzoni F."/>
            <person name="Magnuson J."/>
            <person name="Mondo S."/>
            <person name="Nolan M."/>
            <person name="Ohm R."/>
            <person name="Pangilinan J."/>
            <person name="Park H.-J."/>
            <person name="Ramirez L."/>
            <person name="Alfaro M."/>
            <person name="Sun H."/>
            <person name="Tritt A."/>
            <person name="Yoshinaga Y."/>
            <person name="Zwiers L.-H."/>
            <person name="Turgeon B."/>
            <person name="Goodwin S."/>
            <person name="Spatafora J."/>
            <person name="Crous P."/>
            <person name="Grigoriev I."/>
        </authorList>
    </citation>
    <scope>NUCLEOTIDE SEQUENCE</scope>
    <source>
        <strain evidence="7">CBS 175.79</strain>
    </source>
</reference>
<dbReference type="PRINTS" id="PR00385">
    <property type="entry name" value="P450"/>
</dbReference>
<evidence type="ECO:0000256" key="2">
    <source>
        <dbReference type="ARBA" id="ARBA00022723"/>
    </source>
</evidence>
<keyword evidence="8" id="KW-1185">Reference proteome</keyword>
<dbReference type="PROSITE" id="PS00086">
    <property type="entry name" value="CYTOCHROME_P450"/>
    <property type="match status" value="1"/>
</dbReference>
<dbReference type="RefSeq" id="XP_033385304.1">
    <property type="nucleotide sequence ID" value="XM_033529896.1"/>
</dbReference>
<keyword evidence="2 4" id="KW-0479">Metal-binding</keyword>
<dbReference type="PRINTS" id="PR00463">
    <property type="entry name" value="EP450I"/>
</dbReference>
<keyword evidence="3 4" id="KW-0408">Iron</keyword>
<evidence type="ECO:0000256" key="3">
    <source>
        <dbReference type="ARBA" id="ARBA00023004"/>
    </source>
</evidence>
<gene>
    <name evidence="7" type="ORF">BU24DRAFT_431864</name>
</gene>
<dbReference type="InterPro" id="IPR002401">
    <property type="entry name" value="Cyt_P450_E_grp-I"/>
</dbReference>
<sequence>MYHFIASFIAIYFGIVYTFVGQGHSFADALITSTLMAVSFNSSLLSSIVFYRVFLHRCRKFPGPFLAGVSKFYAFYQSAKEVRYYKETEAMHAKYGDFVRVGPRQISIMRKSAVPLIFGPQSNCIKGTFYGNAGNDPTKISINMIRDEARYKLRRRAWDRGLSMKAIGNYEPRITEKVNLLLAQMRRNNGTPMDVTKWSMMLSFDIMGSVGFSKDFDNLKTGKLHPATHAIHDHLTHIGTIGETPWLLNILSSIPGAAAGFASFFNFCAREMEAKQNNWNSDAQPQDIASWLIKAVKDKDISASPTKESLTDDSRVIIIAGSDTFANVLACTLFYLAKDKDVQSKVRRLIDEALPDGPASWSYDKIRKVTYIDDIVNETLRLKPPVISQPHRQTPARGLQIDEQYIPGNVNVTVPPILIMRDERWWKQPFEFIPERFGSRREEMGTDDAPYMPFGLGVHTCPGNNLAYANLRISISSIVQNFDIDFAPGETGEAFDKDFLDTPLIKLPPLYLEFKARKPVNTSTQQ</sequence>
<dbReference type="OrthoDB" id="6692864at2759"/>
<evidence type="ECO:0000313" key="7">
    <source>
        <dbReference type="EMBL" id="KAF2016965.1"/>
    </source>
</evidence>
<dbReference type="Gene3D" id="1.10.630.10">
    <property type="entry name" value="Cytochrome P450"/>
    <property type="match status" value="1"/>
</dbReference>
<accession>A0A6A5XUC7</accession>
<evidence type="ECO:0000313" key="8">
    <source>
        <dbReference type="Proteomes" id="UP000799778"/>
    </source>
</evidence>
<dbReference type="EMBL" id="ML978068">
    <property type="protein sequence ID" value="KAF2016965.1"/>
    <property type="molecule type" value="Genomic_DNA"/>
</dbReference>
<proteinExistence type="inferred from homology"/>
<keyword evidence="5" id="KW-0503">Monooxygenase</keyword>
<evidence type="ECO:0000256" key="1">
    <source>
        <dbReference type="ARBA" id="ARBA00001971"/>
    </source>
</evidence>
<keyword evidence="4 5" id="KW-0349">Heme</keyword>
<evidence type="ECO:0000256" key="6">
    <source>
        <dbReference type="SAM" id="Phobius"/>
    </source>
</evidence>
<feature type="transmembrane region" description="Helical" evidence="6">
    <location>
        <begin position="5"/>
        <end position="23"/>
    </location>
</feature>
<feature type="binding site" description="axial binding residue" evidence="4">
    <location>
        <position position="461"/>
    </location>
    <ligand>
        <name>heme</name>
        <dbReference type="ChEBI" id="CHEBI:30413"/>
    </ligand>
    <ligandPart>
        <name>Fe</name>
        <dbReference type="ChEBI" id="CHEBI:18248"/>
    </ligandPart>
</feature>
<dbReference type="InterPro" id="IPR017972">
    <property type="entry name" value="Cyt_P450_CS"/>
</dbReference>
<organism evidence="7 8">
    <name type="scientific">Aaosphaeria arxii CBS 175.79</name>
    <dbReference type="NCBI Taxonomy" id="1450172"/>
    <lineage>
        <taxon>Eukaryota</taxon>
        <taxon>Fungi</taxon>
        <taxon>Dikarya</taxon>
        <taxon>Ascomycota</taxon>
        <taxon>Pezizomycotina</taxon>
        <taxon>Dothideomycetes</taxon>
        <taxon>Pleosporomycetidae</taxon>
        <taxon>Pleosporales</taxon>
        <taxon>Pleosporales incertae sedis</taxon>
        <taxon>Aaosphaeria</taxon>
    </lineage>
</organism>
<keyword evidence="6" id="KW-0812">Transmembrane</keyword>
<keyword evidence="5" id="KW-0560">Oxidoreductase</keyword>
<name>A0A6A5XUC7_9PLEO</name>
<dbReference type="AlphaFoldDB" id="A0A6A5XUC7"/>
<dbReference type="GeneID" id="54287293"/>
<evidence type="ECO:0000256" key="5">
    <source>
        <dbReference type="RuleBase" id="RU000461"/>
    </source>
</evidence>
<feature type="transmembrane region" description="Helical" evidence="6">
    <location>
        <begin position="29"/>
        <end position="51"/>
    </location>
</feature>
<dbReference type="GO" id="GO:0005506">
    <property type="term" value="F:iron ion binding"/>
    <property type="evidence" value="ECO:0007669"/>
    <property type="project" value="InterPro"/>
</dbReference>
<dbReference type="GO" id="GO:0004497">
    <property type="term" value="F:monooxygenase activity"/>
    <property type="evidence" value="ECO:0007669"/>
    <property type="project" value="UniProtKB-KW"/>
</dbReference>
<dbReference type="SUPFAM" id="SSF48264">
    <property type="entry name" value="Cytochrome P450"/>
    <property type="match status" value="1"/>
</dbReference>
<comment type="similarity">
    <text evidence="5">Belongs to the cytochrome P450 family.</text>
</comment>
<dbReference type="PANTHER" id="PTHR24305:SF78">
    <property type="entry name" value="P450, PUTATIVE (EUROFUNG)-RELATED"/>
    <property type="match status" value="1"/>
</dbReference>
<dbReference type="PANTHER" id="PTHR24305">
    <property type="entry name" value="CYTOCHROME P450"/>
    <property type="match status" value="1"/>
</dbReference>
<dbReference type="CDD" id="cd11061">
    <property type="entry name" value="CYP67-like"/>
    <property type="match status" value="1"/>
</dbReference>
<comment type="cofactor">
    <cofactor evidence="1 4">
        <name>heme</name>
        <dbReference type="ChEBI" id="CHEBI:30413"/>
    </cofactor>
</comment>